<dbReference type="GO" id="GO:0006606">
    <property type="term" value="P:protein import into nucleus"/>
    <property type="evidence" value="ECO:0007669"/>
    <property type="project" value="TreeGrafter"/>
</dbReference>
<evidence type="ECO:0000256" key="8">
    <source>
        <dbReference type="ARBA" id="ARBA00023132"/>
    </source>
</evidence>
<reference evidence="12 13" key="1">
    <citation type="submission" date="2019-12" db="EMBL/GenBank/DDBJ databases">
        <authorList>
            <person name="Floudas D."/>
            <person name="Bentzer J."/>
            <person name="Ahren D."/>
            <person name="Johansson T."/>
            <person name="Persson P."/>
            <person name="Tunlid A."/>
        </authorList>
    </citation>
    <scope>NUCLEOTIDE SEQUENCE [LARGE SCALE GENOMIC DNA]</scope>
    <source>
        <strain evidence="12 13">CBS 102.39</strain>
    </source>
</reference>
<comment type="subcellular location">
    <subcellularLocation>
        <location evidence="1">Nucleus</location>
        <location evidence="1">Nuclear pore complex</location>
    </subcellularLocation>
</comment>
<feature type="compositionally biased region" description="Low complexity" evidence="10">
    <location>
        <begin position="153"/>
        <end position="167"/>
    </location>
</feature>
<feature type="compositionally biased region" description="Low complexity" evidence="10">
    <location>
        <begin position="418"/>
        <end position="438"/>
    </location>
</feature>
<dbReference type="InterPro" id="IPR036903">
    <property type="entry name" value="Nup98_auto-Pept-S59_dom_sf"/>
</dbReference>
<dbReference type="PANTHER" id="PTHR23198:SF6">
    <property type="entry name" value="NUCLEAR PORE COMPLEX PROTEIN NUP98-NUP96"/>
    <property type="match status" value="1"/>
</dbReference>
<feature type="compositionally biased region" description="Low complexity" evidence="10">
    <location>
        <begin position="43"/>
        <end position="52"/>
    </location>
</feature>
<dbReference type="GO" id="GO:0051028">
    <property type="term" value="P:mRNA transport"/>
    <property type="evidence" value="ECO:0007669"/>
    <property type="project" value="UniProtKB-KW"/>
</dbReference>
<protein>
    <recommendedName>
        <fullName evidence="11">Peptidase S59 domain-containing protein</fullName>
    </recommendedName>
</protein>
<dbReference type="GO" id="GO:0034398">
    <property type="term" value="P:telomere tethering at nuclear periphery"/>
    <property type="evidence" value="ECO:0007669"/>
    <property type="project" value="TreeGrafter"/>
</dbReference>
<organism evidence="12 13">
    <name type="scientific">Agrocybe pediades</name>
    <dbReference type="NCBI Taxonomy" id="84607"/>
    <lineage>
        <taxon>Eukaryota</taxon>
        <taxon>Fungi</taxon>
        <taxon>Dikarya</taxon>
        <taxon>Basidiomycota</taxon>
        <taxon>Agaricomycotina</taxon>
        <taxon>Agaricomycetes</taxon>
        <taxon>Agaricomycetidae</taxon>
        <taxon>Agaricales</taxon>
        <taxon>Agaricineae</taxon>
        <taxon>Strophariaceae</taxon>
        <taxon>Agrocybe</taxon>
    </lineage>
</organism>
<comment type="caution">
    <text evidence="12">The sequence shown here is derived from an EMBL/GenBank/DDBJ whole genome shotgun (WGS) entry which is preliminary data.</text>
</comment>
<proteinExistence type="inferred from homology"/>
<feature type="region of interest" description="Disordered" evidence="10">
    <location>
        <begin position="405"/>
        <end position="573"/>
    </location>
</feature>
<feature type="compositionally biased region" description="Polar residues" evidence="10">
    <location>
        <begin position="17"/>
        <end position="42"/>
    </location>
</feature>
<dbReference type="AlphaFoldDB" id="A0A8H4QZM3"/>
<dbReference type="GO" id="GO:0017056">
    <property type="term" value="F:structural constituent of nuclear pore"/>
    <property type="evidence" value="ECO:0007669"/>
    <property type="project" value="InterPro"/>
</dbReference>
<feature type="region of interest" description="Disordered" evidence="10">
    <location>
        <begin position="776"/>
        <end position="819"/>
    </location>
</feature>
<evidence type="ECO:0000256" key="10">
    <source>
        <dbReference type="SAM" id="MobiDB-lite"/>
    </source>
</evidence>
<name>A0A8H4QZM3_9AGAR</name>
<dbReference type="GO" id="GO:0044614">
    <property type="term" value="C:nuclear pore cytoplasmic filaments"/>
    <property type="evidence" value="ECO:0007669"/>
    <property type="project" value="TreeGrafter"/>
</dbReference>
<dbReference type="GO" id="GO:0003723">
    <property type="term" value="F:RNA binding"/>
    <property type="evidence" value="ECO:0007669"/>
    <property type="project" value="TreeGrafter"/>
</dbReference>
<dbReference type="InterPro" id="IPR007230">
    <property type="entry name" value="Nup98_auto-Pept-S59_dom"/>
</dbReference>
<feature type="compositionally biased region" description="Low complexity" evidence="10">
    <location>
        <begin position="477"/>
        <end position="506"/>
    </location>
</feature>
<keyword evidence="4" id="KW-0677">Repeat</keyword>
<evidence type="ECO:0000313" key="12">
    <source>
        <dbReference type="EMBL" id="KAF4619585.1"/>
    </source>
</evidence>
<accession>A0A8H4QZM3</accession>
<keyword evidence="6" id="KW-0653">Protein transport</keyword>
<dbReference type="FunFam" id="3.30.1610.10:FF:000003">
    <property type="entry name" value="Nucleoporin SONB, putative"/>
    <property type="match status" value="1"/>
</dbReference>
<dbReference type="Proteomes" id="UP000521872">
    <property type="component" value="Unassembled WGS sequence"/>
</dbReference>
<dbReference type="Pfam" id="PF04096">
    <property type="entry name" value="Nucleoporin2"/>
    <property type="match status" value="1"/>
</dbReference>
<evidence type="ECO:0000256" key="5">
    <source>
        <dbReference type="ARBA" id="ARBA00022816"/>
    </source>
</evidence>
<dbReference type="PROSITE" id="PS51434">
    <property type="entry name" value="NUP_C"/>
    <property type="match status" value="1"/>
</dbReference>
<feature type="region of interest" description="Disordered" evidence="10">
    <location>
        <begin position="153"/>
        <end position="181"/>
    </location>
</feature>
<dbReference type="Gene3D" id="1.10.10.2360">
    <property type="match status" value="1"/>
</dbReference>
<evidence type="ECO:0000256" key="4">
    <source>
        <dbReference type="ARBA" id="ARBA00022737"/>
    </source>
</evidence>
<keyword evidence="7" id="KW-0811">Translocation</keyword>
<dbReference type="GO" id="GO:0006405">
    <property type="term" value="P:RNA export from nucleus"/>
    <property type="evidence" value="ECO:0007669"/>
    <property type="project" value="TreeGrafter"/>
</dbReference>
<evidence type="ECO:0000256" key="1">
    <source>
        <dbReference type="ARBA" id="ARBA00004567"/>
    </source>
</evidence>
<evidence type="ECO:0000256" key="2">
    <source>
        <dbReference type="ARBA" id="ARBA00008926"/>
    </source>
</evidence>
<dbReference type="Gene3D" id="3.30.1610.10">
    <property type="entry name" value="Peptidase S59, nucleoporin"/>
    <property type="match status" value="1"/>
</dbReference>
<dbReference type="InterPro" id="IPR025574">
    <property type="entry name" value="Nucleoporin_FG_rpt"/>
</dbReference>
<keyword evidence="3" id="KW-0813">Transport</keyword>
<feature type="region of interest" description="Disordered" evidence="10">
    <location>
        <begin position="707"/>
        <end position="728"/>
    </location>
</feature>
<keyword evidence="13" id="KW-1185">Reference proteome</keyword>
<dbReference type="SUPFAM" id="SSF82215">
    <property type="entry name" value="C-terminal autoproteolytic domain of nucleoporin nup98"/>
    <property type="match status" value="1"/>
</dbReference>
<sequence>MFTSSWSNNNQQNQQQTPSAFGQPSAFGSTTNNAFGSTSAFGQPQQPAQPAPQVNPMFGNISAPAAAAPSTGFGAFGNTANTSTSAFGAPKPATGFGAFGGGSTSAFGGTTTGAFGQPTTTPAPATTSVFGQPSTTTSAFGAFGGNKFGATSTTTGTTTHPVVTTGTANPPYSVTEEKDTNGTQQFQTITCMPQYIGYSQEELRIQDYAQNRKTATTTTGAFGQSAFGAAAQPATTSIFGAQPAQQPTTSVFGNTNTTGTTNAFGAFGQPGAQPATNTGSVFGGGTSAFGQTQPQQQSAFSTTNAFGQTQQPQQQQTSIFGGGGTSAFGNAAKPANAFSAFGGTGTSTGTNAFGTGTGTSAFGAQPQQPAQTTNIFGSTQPAANTQTSAFGAFGNTANALKPSVFGTPANTQTTTSPFGAFGNTQQQQQTQPQQNAQPSIFGGNNLFGQQPQQQQNQQQPQTTSLFGGGQTNTTPSLFGNTNTGTTNLFGNTNTQQQQIQQQQGQQPATNLFGNMFNKPAQPTTSLFGGGALTQTQTNTNQQQQQQPSLFGGSTFGQNNQTNSLFGNKPAATPLGNSLSGGQGMNNSMFGGNGMSTSQGSLTASIAQPISDNLPIFAMLPPGPRSVDLEPHVASPKKRPGFFYDMPVRTPVPRIGLNYTPANSKLRGYGSVSSMASSTNGLNNLKGSMSFTTGKPGALALTNSEALSSSTGPDFLGRSGSPALGTGGRQSVKKVILDKKVDPADLFVKTGSPGASRKGKIVFSPQMTAHAREQENAAFIPVRPPQESPTAKPKTQAQNKTTSHGGAHTGKETPEIQEEVSATELVHGDYWVKPDLATLKKAGYDQLSAFEGLVVGRKGYGEVHFLEPVDLTGLPKLGSLLGDIVRFDDKECSVYPDCDEGDKPPPGAGLNVKSKVILERCWAVDKATREPITDPNAPQAAKHLKRLKKMNGTTFVSFDHKTGTWTFTVDQF</sequence>
<evidence type="ECO:0000256" key="7">
    <source>
        <dbReference type="ARBA" id="ARBA00023010"/>
    </source>
</evidence>
<dbReference type="InterPro" id="IPR037665">
    <property type="entry name" value="Nucleoporin_S59-like"/>
</dbReference>
<gene>
    <name evidence="12" type="ORF">D9613_004951</name>
</gene>
<keyword evidence="5" id="KW-0509">mRNA transport</keyword>
<evidence type="ECO:0000259" key="11">
    <source>
        <dbReference type="PROSITE" id="PS51434"/>
    </source>
</evidence>
<evidence type="ECO:0000256" key="9">
    <source>
        <dbReference type="ARBA" id="ARBA00023242"/>
    </source>
</evidence>
<dbReference type="PANTHER" id="PTHR23198">
    <property type="entry name" value="NUCLEOPORIN"/>
    <property type="match status" value="1"/>
</dbReference>
<keyword evidence="8" id="KW-0906">Nuclear pore complex</keyword>
<dbReference type="GO" id="GO:0008139">
    <property type="term" value="F:nuclear localization sequence binding"/>
    <property type="evidence" value="ECO:0007669"/>
    <property type="project" value="TreeGrafter"/>
</dbReference>
<feature type="compositionally biased region" description="Polar residues" evidence="10">
    <location>
        <begin position="792"/>
        <end position="803"/>
    </location>
</feature>
<feature type="compositionally biased region" description="Low complexity" evidence="10">
    <location>
        <begin position="533"/>
        <end position="546"/>
    </location>
</feature>
<feature type="domain" description="Peptidase S59" evidence="11">
    <location>
        <begin position="826"/>
        <end position="971"/>
    </location>
</feature>
<dbReference type="Pfam" id="PF13634">
    <property type="entry name" value="Nucleoporin_FG"/>
    <property type="match status" value="5"/>
</dbReference>
<feature type="compositionally biased region" description="Low complexity" evidence="10">
    <location>
        <begin position="449"/>
        <end position="461"/>
    </location>
</feature>
<comment type="similarity">
    <text evidence="2">Belongs to the nucleoporin GLFG family.</text>
</comment>
<evidence type="ECO:0000313" key="13">
    <source>
        <dbReference type="Proteomes" id="UP000521872"/>
    </source>
</evidence>
<evidence type="ECO:0000256" key="6">
    <source>
        <dbReference type="ARBA" id="ARBA00022927"/>
    </source>
</evidence>
<feature type="region of interest" description="Disordered" evidence="10">
    <location>
        <begin position="1"/>
        <end position="62"/>
    </location>
</feature>
<keyword evidence="9" id="KW-0539">Nucleus</keyword>
<feature type="compositionally biased region" description="Polar residues" evidence="10">
    <location>
        <begin position="555"/>
        <end position="565"/>
    </location>
</feature>
<dbReference type="EMBL" id="JAACJL010000016">
    <property type="protein sequence ID" value="KAF4619585.1"/>
    <property type="molecule type" value="Genomic_DNA"/>
</dbReference>
<evidence type="ECO:0000256" key="3">
    <source>
        <dbReference type="ARBA" id="ARBA00022448"/>
    </source>
</evidence>
<dbReference type="GO" id="GO:0000973">
    <property type="term" value="P:post-transcriptional tethering of RNA polymerase II gene DNA at nuclear periphery"/>
    <property type="evidence" value="ECO:0007669"/>
    <property type="project" value="TreeGrafter"/>
</dbReference>
<feature type="compositionally biased region" description="Polar residues" evidence="10">
    <location>
        <begin position="408"/>
        <end position="417"/>
    </location>
</feature>
<dbReference type="FunFam" id="1.10.10.2360:FF:000001">
    <property type="entry name" value="Nuclear pore complex protein Nup98-Nup96"/>
    <property type="match status" value="1"/>
</dbReference>